<organism evidence="3 4">
    <name type="scientific">Camelina sativa</name>
    <name type="common">False flax</name>
    <name type="synonym">Myagrum sativum</name>
    <dbReference type="NCBI Taxonomy" id="90675"/>
    <lineage>
        <taxon>Eukaryota</taxon>
        <taxon>Viridiplantae</taxon>
        <taxon>Streptophyta</taxon>
        <taxon>Embryophyta</taxon>
        <taxon>Tracheophyta</taxon>
        <taxon>Spermatophyta</taxon>
        <taxon>Magnoliopsida</taxon>
        <taxon>eudicotyledons</taxon>
        <taxon>Gunneridae</taxon>
        <taxon>Pentapetalae</taxon>
        <taxon>rosids</taxon>
        <taxon>malvids</taxon>
        <taxon>Brassicales</taxon>
        <taxon>Brassicaceae</taxon>
        <taxon>Camelineae</taxon>
        <taxon>Camelina</taxon>
    </lineage>
</organism>
<reference evidence="4" key="2">
    <citation type="submission" date="2025-08" db="UniProtKB">
        <authorList>
            <consortium name="RefSeq"/>
        </authorList>
    </citation>
    <scope>IDENTIFICATION</scope>
    <source>
        <tissue evidence="4">Leaf</tissue>
    </source>
</reference>
<feature type="compositionally biased region" description="Polar residues" evidence="1">
    <location>
        <begin position="1"/>
        <end position="26"/>
    </location>
</feature>
<sequence>MESLIKSQHAQQLAGHNSSTGKNPSTDMMPATGLAMSSDENMMLKLIQQTHSPDAREVQVRGLLSLVEDILDRATLDSQDTNASMLPLPTEDKLMQSSMMSVLDSVSYAIDRVACEV</sequence>
<keyword evidence="3" id="KW-1185">Reference proteome</keyword>
<proteinExistence type="predicted"/>
<accession>A0ABM0XFT1</accession>
<protein>
    <submittedName>
        <fullName evidence="4">Protein SIEVE ELEMENT OCCLUSION B-like</fullName>
    </submittedName>
</protein>
<dbReference type="InterPro" id="IPR027942">
    <property type="entry name" value="SEO_N"/>
</dbReference>
<dbReference type="Proteomes" id="UP000694864">
    <property type="component" value="Chromosome 19"/>
</dbReference>
<feature type="region of interest" description="Disordered" evidence="1">
    <location>
        <begin position="1"/>
        <end position="33"/>
    </location>
</feature>
<evidence type="ECO:0000313" key="4">
    <source>
        <dbReference type="RefSeq" id="XP_010485382.1"/>
    </source>
</evidence>
<gene>
    <name evidence="4" type="primary">LOC104763721</name>
</gene>
<dbReference type="Pfam" id="PF14576">
    <property type="entry name" value="SEO_N"/>
    <property type="match status" value="1"/>
</dbReference>
<evidence type="ECO:0000313" key="3">
    <source>
        <dbReference type="Proteomes" id="UP000694864"/>
    </source>
</evidence>
<reference evidence="3" key="1">
    <citation type="journal article" date="2014" name="Nat. Commun.">
        <title>The emerging biofuel crop Camelina sativa retains a highly undifferentiated hexaploid genome structure.</title>
        <authorList>
            <person name="Kagale S."/>
            <person name="Koh C."/>
            <person name="Nixon J."/>
            <person name="Bollina V."/>
            <person name="Clarke W.E."/>
            <person name="Tuteja R."/>
            <person name="Spillane C."/>
            <person name="Robinson S.J."/>
            <person name="Links M.G."/>
            <person name="Clarke C."/>
            <person name="Higgins E.E."/>
            <person name="Huebert T."/>
            <person name="Sharpe A.G."/>
            <person name="Parkin I.A."/>
        </authorList>
    </citation>
    <scope>NUCLEOTIDE SEQUENCE [LARGE SCALE GENOMIC DNA]</scope>
    <source>
        <strain evidence="3">cv. DH55</strain>
    </source>
</reference>
<dbReference type="RefSeq" id="XP_010485382.1">
    <property type="nucleotide sequence ID" value="XM_010487080.2"/>
</dbReference>
<evidence type="ECO:0000256" key="1">
    <source>
        <dbReference type="SAM" id="MobiDB-lite"/>
    </source>
</evidence>
<name>A0ABM0XFT1_CAMSA</name>
<feature type="domain" description="Sieve element occlusion N-terminal" evidence="2">
    <location>
        <begin position="38"/>
        <end position="117"/>
    </location>
</feature>
<evidence type="ECO:0000259" key="2">
    <source>
        <dbReference type="Pfam" id="PF14576"/>
    </source>
</evidence>
<dbReference type="GeneID" id="104763721"/>